<dbReference type="Proteomes" id="UP000813462">
    <property type="component" value="Unassembled WGS sequence"/>
</dbReference>
<sequence length="71" mass="8098">MLRSKSLDCDLYNSGDWFNRIQPKFADPSFKPQKSHILAAVENFSNLLPIEYSSPLFLLKTANAIQARNII</sequence>
<comment type="caution">
    <text evidence="2">The sequence shown here is derived from an EMBL/GenBank/DDBJ whole genome shotgun (WGS) entry which is preliminary data.</text>
</comment>
<evidence type="ECO:0000259" key="1">
    <source>
        <dbReference type="Pfam" id="PF11852"/>
    </source>
</evidence>
<gene>
    <name evidence="2" type="ORF">FEM48_Zijuj03G0054400</name>
</gene>
<dbReference type="Gene3D" id="3.20.20.80">
    <property type="entry name" value="Glycosidases"/>
    <property type="match status" value="1"/>
</dbReference>
<dbReference type="EMBL" id="JAEACU010000003">
    <property type="protein sequence ID" value="KAH7537083.1"/>
    <property type="molecule type" value="Genomic_DNA"/>
</dbReference>
<name>A0A978VNF8_ZIZJJ</name>
<reference evidence="2" key="1">
    <citation type="journal article" date="2021" name="Front. Plant Sci.">
        <title>Chromosome-Scale Genome Assembly for Chinese Sour Jujube and Insights Into Its Genome Evolution and Domestication Signature.</title>
        <authorList>
            <person name="Shen L.-Y."/>
            <person name="Luo H."/>
            <person name="Wang X.-L."/>
            <person name="Wang X.-M."/>
            <person name="Qiu X.-J."/>
            <person name="Liu H."/>
            <person name="Zhou S.-S."/>
            <person name="Jia K.-H."/>
            <person name="Nie S."/>
            <person name="Bao Y.-T."/>
            <person name="Zhang R.-G."/>
            <person name="Yun Q.-Z."/>
            <person name="Chai Y.-H."/>
            <person name="Lu J.-Y."/>
            <person name="Li Y."/>
            <person name="Zhao S.-W."/>
            <person name="Mao J.-F."/>
            <person name="Jia S.-G."/>
            <person name="Mao Y.-M."/>
        </authorList>
    </citation>
    <scope>NUCLEOTIDE SEQUENCE</scope>
    <source>
        <strain evidence="2">AT0</strain>
        <tissue evidence="2">Leaf</tissue>
    </source>
</reference>
<dbReference type="InterPro" id="IPR024561">
    <property type="entry name" value="Pullul_strch_C"/>
</dbReference>
<proteinExistence type="predicted"/>
<accession>A0A978VNF8</accession>
<dbReference type="AlphaFoldDB" id="A0A978VNF8"/>
<feature type="domain" description="Alpha-1,6-glucosidases pullulanase-type C-terminal" evidence="1">
    <location>
        <begin position="16"/>
        <end position="68"/>
    </location>
</feature>
<evidence type="ECO:0000313" key="2">
    <source>
        <dbReference type="EMBL" id="KAH7537083.1"/>
    </source>
</evidence>
<organism evidence="2 3">
    <name type="scientific">Ziziphus jujuba var. spinosa</name>
    <dbReference type="NCBI Taxonomy" id="714518"/>
    <lineage>
        <taxon>Eukaryota</taxon>
        <taxon>Viridiplantae</taxon>
        <taxon>Streptophyta</taxon>
        <taxon>Embryophyta</taxon>
        <taxon>Tracheophyta</taxon>
        <taxon>Spermatophyta</taxon>
        <taxon>Magnoliopsida</taxon>
        <taxon>eudicotyledons</taxon>
        <taxon>Gunneridae</taxon>
        <taxon>Pentapetalae</taxon>
        <taxon>rosids</taxon>
        <taxon>fabids</taxon>
        <taxon>Rosales</taxon>
        <taxon>Rhamnaceae</taxon>
        <taxon>Paliureae</taxon>
        <taxon>Ziziphus</taxon>
    </lineage>
</organism>
<evidence type="ECO:0000313" key="3">
    <source>
        <dbReference type="Proteomes" id="UP000813462"/>
    </source>
</evidence>
<protein>
    <recommendedName>
        <fullName evidence="1">Alpha-1,6-glucosidases pullulanase-type C-terminal domain-containing protein</fullName>
    </recommendedName>
</protein>
<dbReference type="Pfam" id="PF11852">
    <property type="entry name" value="Pullul_strch_C"/>
    <property type="match status" value="1"/>
</dbReference>